<dbReference type="SMART" id="SM00646">
    <property type="entry name" value="Ami_3"/>
    <property type="match status" value="1"/>
</dbReference>
<gene>
    <name evidence="4" type="primary">lytC_3</name>
    <name evidence="4" type="ORF">AN618_18550</name>
</gene>
<reference evidence="4 5" key="1">
    <citation type="submission" date="2015-12" db="EMBL/GenBank/DDBJ databases">
        <title>Draft genome sequnece of Fervidicola ferrireducens strain Y170.</title>
        <authorList>
            <person name="Patel B.K."/>
        </authorList>
    </citation>
    <scope>NUCLEOTIDE SEQUENCE [LARGE SCALE GENOMIC DNA]</scope>
    <source>
        <strain evidence="4 5">Y170</strain>
    </source>
</reference>
<dbReference type="STRING" id="520764.AN618_18550"/>
<dbReference type="CDD" id="cd02696">
    <property type="entry name" value="MurNAc-LAA"/>
    <property type="match status" value="1"/>
</dbReference>
<dbReference type="FunCoup" id="A0A140L4L2">
    <property type="interactions" value="22"/>
</dbReference>
<protein>
    <submittedName>
        <fullName evidence="4">N-acetylmuramoyl-L-alanine amidase LytC</fullName>
        <ecNumber evidence="4">3.5.1.28</ecNumber>
    </submittedName>
</protein>
<keyword evidence="2" id="KW-0812">Transmembrane</keyword>
<organism evidence="4 5">
    <name type="scientific">Fervidicola ferrireducens</name>
    <dbReference type="NCBI Taxonomy" id="520764"/>
    <lineage>
        <taxon>Bacteria</taxon>
        <taxon>Bacillati</taxon>
        <taxon>Bacillota</taxon>
        <taxon>Clostridia</taxon>
        <taxon>Thermosediminibacterales</taxon>
        <taxon>Thermosediminibacteraceae</taxon>
        <taxon>Fervidicola</taxon>
    </lineage>
</organism>
<dbReference type="EMBL" id="LOED01000026">
    <property type="protein sequence ID" value="KXG75487.1"/>
    <property type="molecule type" value="Genomic_DNA"/>
</dbReference>
<sequence>MPIRKGESILEIVRYTLYIPGERGVELMTSLRNAFLSVIIITVVLFVFSSEAAAAQQTAFFVGSKWYTVDGQSLKMDAAPFIQEGRTFVPLRYLAYALGLTPGNILWSDRSRTVTLSKEGITVTMCVGKKVLYINGCRVEMNVAPVVIPPGRVCLPARFVAEAFGYHVRWNVTARAVIVVRRDIAARATPGEGLSLIRPFFKVVLDPGHGGHDPGAVAGSLREADLILDLALKVARELEQLGVNVRLTRQEDRYISFSERAALANQLDADLFVSLHCNAATNSTARGFETYIHSTADASTRKMARKLHEKLVAFLSQYGVPDRRVKEADFYVLRQTRRPATLLECLFITNTEDAKLLQDTNWRDQFASEISRAIVSALAEKYNAPQPLPLQERG</sequence>
<dbReference type="GO" id="GO:0008745">
    <property type="term" value="F:N-acetylmuramoyl-L-alanine amidase activity"/>
    <property type="evidence" value="ECO:0007669"/>
    <property type="project" value="UniProtKB-EC"/>
</dbReference>
<dbReference type="Gene3D" id="3.30.457.10">
    <property type="entry name" value="Copper amine oxidase-like, N-terminal domain"/>
    <property type="match status" value="2"/>
</dbReference>
<evidence type="ECO:0000256" key="1">
    <source>
        <dbReference type="ARBA" id="ARBA00022801"/>
    </source>
</evidence>
<dbReference type="InterPro" id="IPR036582">
    <property type="entry name" value="Mao_N_sf"/>
</dbReference>
<dbReference type="GO" id="GO:0030288">
    <property type="term" value="C:outer membrane-bounded periplasmic space"/>
    <property type="evidence" value="ECO:0007669"/>
    <property type="project" value="TreeGrafter"/>
</dbReference>
<dbReference type="Pfam" id="PF07833">
    <property type="entry name" value="Cu_amine_oxidN1"/>
    <property type="match status" value="1"/>
</dbReference>
<dbReference type="InParanoid" id="A0A140L4L2"/>
<dbReference type="RefSeq" id="WP_066354215.1">
    <property type="nucleotide sequence ID" value="NZ_LOED01000026.1"/>
</dbReference>
<keyword evidence="1 4" id="KW-0378">Hydrolase</keyword>
<evidence type="ECO:0000313" key="5">
    <source>
        <dbReference type="Proteomes" id="UP000070427"/>
    </source>
</evidence>
<accession>A0A140L4L2</accession>
<comment type="caution">
    <text evidence="4">The sequence shown here is derived from an EMBL/GenBank/DDBJ whole genome shotgun (WGS) entry which is preliminary data.</text>
</comment>
<dbReference type="Pfam" id="PF01520">
    <property type="entry name" value="Amidase_3"/>
    <property type="match status" value="1"/>
</dbReference>
<keyword evidence="5" id="KW-1185">Reference proteome</keyword>
<dbReference type="GO" id="GO:0009253">
    <property type="term" value="P:peptidoglycan catabolic process"/>
    <property type="evidence" value="ECO:0007669"/>
    <property type="project" value="InterPro"/>
</dbReference>
<dbReference type="PANTHER" id="PTHR30404">
    <property type="entry name" value="N-ACETYLMURAMOYL-L-ALANINE AMIDASE"/>
    <property type="match status" value="1"/>
</dbReference>
<keyword evidence="2" id="KW-1133">Transmembrane helix</keyword>
<evidence type="ECO:0000259" key="3">
    <source>
        <dbReference type="SMART" id="SM00646"/>
    </source>
</evidence>
<feature type="domain" description="MurNAc-LAA" evidence="3">
    <location>
        <begin position="261"/>
        <end position="379"/>
    </location>
</feature>
<dbReference type="AlphaFoldDB" id="A0A140L4L2"/>
<dbReference type="InterPro" id="IPR002508">
    <property type="entry name" value="MurNAc-LAA_cat"/>
</dbReference>
<dbReference type="InterPro" id="IPR012854">
    <property type="entry name" value="Cu_amine_oxidase-like_N"/>
</dbReference>
<dbReference type="SUPFAM" id="SSF53187">
    <property type="entry name" value="Zn-dependent exopeptidases"/>
    <property type="match status" value="1"/>
</dbReference>
<dbReference type="EC" id="3.5.1.28" evidence="4"/>
<feature type="transmembrane region" description="Helical" evidence="2">
    <location>
        <begin position="31"/>
        <end position="48"/>
    </location>
</feature>
<proteinExistence type="predicted"/>
<name>A0A140L4L2_9FIRM</name>
<evidence type="ECO:0000313" key="4">
    <source>
        <dbReference type="EMBL" id="KXG75487.1"/>
    </source>
</evidence>
<evidence type="ECO:0000256" key="2">
    <source>
        <dbReference type="SAM" id="Phobius"/>
    </source>
</evidence>
<dbReference type="SUPFAM" id="SSF55383">
    <property type="entry name" value="Copper amine oxidase, domain N"/>
    <property type="match status" value="2"/>
</dbReference>
<dbReference type="OrthoDB" id="9813450at2"/>
<dbReference type="PANTHER" id="PTHR30404:SF0">
    <property type="entry name" value="N-ACETYLMURAMOYL-L-ALANINE AMIDASE AMIC"/>
    <property type="match status" value="1"/>
</dbReference>
<dbReference type="PATRIC" id="fig|520764.3.peg.1995"/>
<keyword evidence="2" id="KW-0472">Membrane</keyword>
<dbReference type="Gene3D" id="3.40.630.40">
    <property type="entry name" value="Zn-dependent exopeptidases"/>
    <property type="match status" value="1"/>
</dbReference>
<dbReference type="InterPro" id="IPR050695">
    <property type="entry name" value="N-acetylmuramoyl_amidase_3"/>
</dbReference>
<dbReference type="Proteomes" id="UP000070427">
    <property type="component" value="Unassembled WGS sequence"/>
</dbReference>